<sequence>MEFTCLNCGITKPKSRGSAGKYCGAACQQEYQTKQKVLKWLAGEEPGYTGKAAQLKPFVRKWLWDTRGTACEVCGWDGKHPIDGAVLTEVDHIDGDATNCSPENLKILCPNCHSMTPTHRARNRVSTRQR</sequence>
<dbReference type="InterPro" id="IPR003615">
    <property type="entry name" value="HNH_nuc"/>
</dbReference>
<accession>A0AAU8BV12</accession>
<dbReference type="Pfam" id="PF01844">
    <property type="entry name" value="HNH"/>
    <property type="match status" value="1"/>
</dbReference>
<organism evidence="2">
    <name type="scientific">Salmonella phage PMBT27</name>
    <dbReference type="NCBI Taxonomy" id="3137285"/>
    <lineage>
        <taxon>Viruses</taxon>
    </lineage>
</organism>
<name>A0AAU8BV12_9VIRU</name>
<proteinExistence type="predicted"/>
<dbReference type="GO" id="GO:0004519">
    <property type="term" value="F:endonuclease activity"/>
    <property type="evidence" value="ECO:0007669"/>
    <property type="project" value="InterPro"/>
</dbReference>
<evidence type="ECO:0000313" key="2">
    <source>
        <dbReference type="EMBL" id="XCD29641.1"/>
    </source>
</evidence>
<dbReference type="EMBL" id="PP554578">
    <property type="protein sequence ID" value="XCD29641.1"/>
    <property type="molecule type" value="Genomic_DNA"/>
</dbReference>
<evidence type="ECO:0000259" key="1">
    <source>
        <dbReference type="SMART" id="SM00507"/>
    </source>
</evidence>
<protein>
    <recommendedName>
        <fullName evidence="1">HNH nuclease domain-containing protein</fullName>
    </recommendedName>
</protein>
<dbReference type="GO" id="GO:0003676">
    <property type="term" value="F:nucleic acid binding"/>
    <property type="evidence" value="ECO:0007669"/>
    <property type="project" value="InterPro"/>
</dbReference>
<dbReference type="GO" id="GO:0008270">
    <property type="term" value="F:zinc ion binding"/>
    <property type="evidence" value="ECO:0007669"/>
    <property type="project" value="InterPro"/>
</dbReference>
<dbReference type="InterPro" id="IPR002711">
    <property type="entry name" value="HNH"/>
</dbReference>
<feature type="domain" description="HNH nuclease" evidence="1">
    <location>
        <begin position="58"/>
        <end position="114"/>
    </location>
</feature>
<reference evidence="2" key="1">
    <citation type="submission" date="2024-03" db="EMBL/GenBank/DDBJ databases">
        <title>This phage originates from the Bacteriophage catalogue of the Bacteriophage Competence Centre, Department of Microbiology und Biotechnology, Max Rubner-Institut, Kiel, Germany.</title>
        <authorList>
            <person name="Sprotte S."/>
            <person name="Brinks E."/>
        </authorList>
    </citation>
    <scope>NUCLEOTIDE SEQUENCE</scope>
</reference>
<dbReference type="SMART" id="SM00507">
    <property type="entry name" value="HNHc"/>
    <property type="match status" value="1"/>
</dbReference>
<dbReference type="CDD" id="cd00085">
    <property type="entry name" value="HNHc"/>
    <property type="match status" value="1"/>
</dbReference>